<dbReference type="AlphaFoldDB" id="A0A183BJL7"/>
<keyword evidence="9" id="KW-0496">Mitochondrion</keyword>
<evidence type="ECO:0000256" key="10">
    <source>
        <dbReference type="ARBA" id="ARBA00023136"/>
    </source>
</evidence>
<evidence type="ECO:0000256" key="7">
    <source>
        <dbReference type="ARBA" id="ARBA00022946"/>
    </source>
</evidence>
<dbReference type="InterPro" id="IPR044677">
    <property type="entry name" value="SLC25A3/Pic2/Mir1-like"/>
</dbReference>
<evidence type="ECO:0000313" key="15">
    <source>
        <dbReference type="Proteomes" id="UP000050741"/>
    </source>
</evidence>
<keyword evidence="5" id="KW-0677">Repeat</keyword>
<reference evidence="16" key="2">
    <citation type="submission" date="2016-06" db="UniProtKB">
        <authorList>
            <consortium name="WormBaseParasite"/>
        </authorList>
    </citation>
    <scope>IDENTIFICATION</scope>
</reference>
<keyword evidence="10 13" id="KW-0472">Membrane</keyword>
<dbReference type="FunFam" id="1.50.40.10:FF:000005">
    <property type="entry name" value="Mitochondrial phosphate carrier protein 2"/>
    <property type="match status" value="1"/>
</dbReference>
<feature type="repeat" description="Solcar" evidence="13">
    <location>
        <begin position="143"/>
        <end position="227"/>
    </location>
</feature>
<evidence type="ECO:0000256" key="3">
    <source>
        <dbReference type="ARBA" id="ARBA00022448"/>
    </source>
</evidence>
<evidence type="ECO:0000256" key="11">
    <source>
        <dbReference type="ARBA" id="ARBA00024240"/>
    </source>
</evidence>
<accession>A0A183BJL7</accession>
<evidence type="ECO:0000256" key="13">
    <source>
        <dbReference type="PROSITE-ProRule" id="PRU00282"/>
    </source>
</evidence>
<dbReference type="GO" id="GO:0006506">
    <property type="term" value="P:GPI anchor biosynthetic process"/>
    <property type="evidence" value="ECO:0007669"/>
    <property type="project" value="InterPro"/>
</dbReference>
<feature type="repeat" description="Solcar" evidence="13">
    <location>
        <begin position="330"/>
        <end position="406"/>
    </location>
</feature>
<dbReference type="PROSITE" id="PS50920">
    <property type="entry name" value="SOLCAR"/>
    <property type="match status" value="5"/>
</dbReference>
<dbReference type="PANTHER" id="PTHR45671:SF10">
    <property type="entry name" value="SOLUTE CARRIER FAMILY 25 MEMBER 3"/>
    <property type="match status" value="1"/>
</dbReference>
<keyword evidence="15" id="KW-1185">Reference proteome</keyword>
<feature type="transmembrane region" description="Helical" evidence="14">
    <location>
        <begin position="628"/>
        <end position="648"/>
    </location>
</feature>
<evidence type="ECO:0000256" key="2">
    <source>
        <dbReference type="ARBA" id="ARBA00006375"/>
    </source>
</evidence>
<evidence type="ECO:0000256" key="4">
    <source>
        <dbReference type="ARBA" id="ARBA00022692"/>
    </source>
</evidence>
<reference evidence="15" key="1">
    <citation type="submission" date="2014-05" db="EMBL/GenBank/DDBJ databases">
        <title>The genome and life-stage specific transcriptomes of Globodera pallida elucidate key aspects of plant parasitism by a cyst nematode.</title>
        <authorList>
            <person name="Cotton J.A."/>
            <person name="Lilley C.J."/>
            <person name="Jones L.M."/>
            <person name="Kikuchi T."/>
            <person name="Reid A.J."/>
            <person name="Thorpe P."/>
            <person name="Tsai I.J."/>
            <person name="Beasley H."/>
            <person name="Blok V."/>
            <person name="Cock P.J.A."/>
            <person name="Van den Akker S.E."/>
            <person name="Holroyd N."/>
            <person name="Hunt M."/>
            <person name="Mantelin S."/>
            <person name="Naghra H."/>
            <person name="Pain A."/>
            <person name="Palomares-Rius J.E."/>
            <person name="Zarowiecki M."/>
            <person name="Berriman M."/>
            <person name="Jones J.T."/>
            <person name="Urwin P.E."/>
        </authorList>
    </citation>
    <scope>NUCLEOTIDE SEQUENCE [LARGE SCALE GENOMIC DNA]</scope>
    <source>
        <strain evidence="15">Lindley</strain>
    </source>
</reference>
<evidence type="ECO:0000256" key="1">
    <source>
        <dbReference type="ARBA" id="ARBA00004448"/>
    </source>
</evidence>
<feature type="repeat" description="Solcar" evidence="13">
    <location>
        <begin position="46"/>
        <end position="130"/>
    </location>
</feature>
<evidence type="ECO:0000313" key="16">
    <source>
        <dbReference type="WBParaSite" id="GPLIN_000079600"/>
    </source>
</evidence>
<dbReference type="Gene3D" id="1.50.40.10">
    <property type="entry name" value="Mitochondrial carrier domain"/>
    <property type="match status" value="2"/>
</dbReference>
<evidence type="ECO:0000256" key="12">
    <source>
        <dbReference type="ARBA" id="ARBA00054508"/>
    </source>
</evidence>
<feature type="repeat" description="Solcar" evidence="13">
    <location>
        <begin position="423"/>
        <end position="501"/>
    </location>
</feature>
<dbReference type="InterPro" id="IPR018108">
    <property type="entry name" value="MCP_transmembrane"/>
</dbReference>
<feature type="transmembrane region" description="Helical" evidence="14">
    <location>
        <begin position="298"/>
        <end position="319"/>
    </location>
</feature>
<keyword evidence="6" id="KW-0999">Mitochondrion inner membrane</keyword>
<dbReference type="InterPro" id="IPR007720">
    <property type="entry name" value="PigQ/GPI1"/>
</dbReference>
<comment type="subcellular location">
    <subcellularLocation>
        <location evidence="1">Mitochondrion inner membrane</location>
        <topology evidence="1">Multi-pass membrane protein</topology>
    </subcellularLocation>
</comment>
<protein>
    <recommendedName>
        <fullName evidence="11">Phosphate carrier protein, mitochondrial</fullName>
    </recommendedName>
</protein>
<keyword evidence="7" id="KW-0809">Transit peptide</keyword>
<comment type="function">
    <text evidence="12">Transport of phosphate groups from the cytosol to the mitochondrial matrix.</text>
</comment>
<comment type="similarity">
    <text evidence="2">Belongs to the mitochondrial carrier (TC 2.A.29) family.</text>
</comment>
<dbReference type="GO" id="GO:0005315">
    <property type="term" value="F:phosphate transmembrane transporter activity"/>
    <property type="evidence" value="ECO:0007669"/>
    <property type="project" value="InterPro"/>
</dbReference>
<dbReference type="PANTHER" id="PTHR45671">
    <property type="entry name" value="SOLUTE CARRIER FAMILY 25 (MITOCHONDRIAL CARRIER PHOSPHATE CARRIER), MEMBER 3, LIKE-RELATED-RELATED"/>
    <property type="match status" value="1"/>
</dbReference>
<keyword evidence="4 13" id="KW-0812">Transmembrane</keyword>
<dbReference type="Proteomes" id="UP000050741">
    <property type="component" value="Unassembled WGS sequence"/>
</dbReference>
<name>A0A183BJL7_GLOPA</name>
<sequence>MVGITELAEATKKAFVGGPIITANCATSNATSGGGGGDEVQFGSLKFYGLCGIGGILSCGITHTAIVPLDLVKCRIQVDPAKYKGIISGFKVSVREEGIRGLAKGWAPTAIGYSLQGLGKFGLYEVFKNVYAGMVGEELAYQYRITLYLASSASAEFFADMLLAPMEATKVRIQTAPGAPPTLRGCAPFIYRTEGLTGFFKGLPPLWCRQIPYTMVKFACFERTVELLYKYMVPKPRAECTKPEQLVVTFIAGYIAGVFCAVVSHPADTLVSQLNKDSKSSAMGILKKLGPLGVWGGLLPRIIMIGTLTALQWFIYDFVKVSLNIPRPPPPEMPESLKKKLEAAGDRTKVRIQTAPGAPPTLRGCAPFIYRTEGLTGFFKGLPPLWCRQIPYTMVKFACFERTVELLYKYVVPKPRAECTKPEQLVVTFVAGYIAGVFCAVVSHPADTIVSQLNKDSKSSAIGILKKLGPLGVWGGLLPRIIMIGTLTALQWFIYDFVKVSLNIPRPPPPEMPESLKKKLEAAGKLHAVYAELSFKLGNLCRLSYLVFDSLLGLVVLGFAMARWTDISVRFWTAVYLYIRQLETLITWLTNNPAGLKLNDALNTFLSNFFFYHIHIWRTYVTFFEHSWTKWLLVASGALGLSVLVAFLSDFLRVLTVHIFCFHIYTQKLAKVWTAASCSSPRWP</sequence>
<evidence type="ECO:0000256" key="14">
    <source>
        <dbReference type="SAM" id="Phobius"/>
    </source>
</evidence>
<dbReference type="Pfam" id="PF05024">
    <property type="entry name" value="Gpi1"/>
    <property type="match status" value="1"/>
</dbReference>
<dbReference type="InterPro" id="IPR023395">
    <property type="entry name" value="MCP_dom_sf"/>
</dbReference>
<keyword evidence="3" id="KW-0813">Transport</keyword>
<evidence type="ECO:0000256" key="5">
    <source>
        <dbReference type="ARBA" id="ARBA00022737"/>
    </source>
</evidence>
<dbReference type="GO" id="GO:1990547">
    <property type="term" value="P:mitochondrial phosphate ion transmembrane transport"/>
    <property type="evidence" value="ECO:0007669"/>
    <property type="project" value="InterPro"/>
</dbReference>
<feature type="transmembrane region" description="Helical" evidence="14">
    <location>
        <begin position="477"/>
        <end position="498"/>
    </location>
</feature>
<feature type="transmembrane region" description="Helical" evidence="14">
    <location>
        <begin position="543"/>
        <end position="562"/>
    </location>
</feature>
<keyword evidence="8 14" id="KW-1133">Transmembrane helix</keyword>
<evidence type="ECO:0000256" key="8">
    <source>
        <dbReference type="ARBA" id="ARBA00022989"/>
    </source>
</evidence>
<dbReference type="SUPFAM" id="SSF103506">
    <property type="entry name" value="Mitochondrial carrier"/>
    <property type="match status" value="2"/>
</dbReference>
<evidence type="ECO:0000256" key="6">
    <source>
        <dbReference type="ARBA" id="ARBA00022792"/>
    </source>
</evidence>
<dbReference type="Pfam" id="PF00153">
    <property type="entry name" value="Mito_carr"/>
    <property type="match status" value="5"/>
</dbReference>
<proteinExistence type="inferred from homology"/>
<feature type="transmembrane region" description="Helical" evidence="14">
    <location>
        <begin position="246"/>
        <end position="267"/>
    </location>
</feature>
<evidence type="ECO:0000256" key="9">
    <source>
        <dbReference type="ARBA" id="ARBA00023128"/>
    </source>
</evidence>
<feature type="repeat" description="Solcar" evidence="13">
    <location>
        <begin position="244"/>
        <end position="322"/>
    </location>
</feature>
<dbReference type="WBParaSite" id="GPLIN_000079600">
    <property type="protein sequence ID" value="GPLIN_000079600"/>
    <property type="gene ID" value="GPLIN_000079600"/>
</dbReference>
<organism evidence="15 16">
    <name type="scientific">Globodera pallida</name>
    <name type="common">Potato cyst nematode worm</name>
    <name type="synonym">Heterodera pallida</name>
    <dbReference type="NCBI Taxonomy" id="36090"/>
    <lineage>
        <taxon>Eukaryota</taxon>
        <taxon>Metazoa</taxon>
        <taxon>Ecdysozoa</taxon>
        <taxon>Nematoda</taxon>
        <taxon>Chromadorea</taxon>
        <taxon>Rhabditida</taxon>
        <taxon>Tylenchina</taxon>
        <taxon>Tylenchomorpha</taxon>
        <taxon>Tylenchoidea</taxon>
        <taxon>Heteroderidae</taxon>
        <taxon>Heteroderinae</taxon>
        <taxon>Globodera</taxon>
    </lineage>
</organism>
<feature type="transmembrane region" description="Helical" evidence="14">
    <location>
        <begin position="425"/>
        <end position="446"/>
    </location>
</feature>
<dbReference type="GO" id="GO:0005743">
    <property type="term" value="C:mitochondrial inner membrane"/>
    <property type="evidence" value="ECO:0007669"/>
    <property type="project" value="UniProtKB-SubCell"/>
</dbReference>